<evidence type="ECO:0000256" key="6">
    <source>
        <dbReference type="ARBA" id="ARBA00023136"/>
    </source>
</evidence>
<evidence type="ECO:0000256" key="7">
    <source>
        <dbReference type="SAM" id="Phobius"/>
    </source>
</evidence>
<dbReference type="PANTHER" id="PTHR30106:SF2">
    <property type="entry name" value="UPF0324 INNER MEMBRANE PROTEIN YEIH"/>
    <property type="match status" value="1"/>
</dbReference>
<sequence>MESPPQNLKAEIIKYLPFNAIIPGLLLASGVAILAEYLKKIPSLSFFSSLIIAIILGIILKNTVGVSQIFKPGITFSLKRILRLSIILLGLRLSVPQILAVGPAGLAIVFVTLVSTFIFTCWFGKRIGVNPKLTKLIAAGTSICGASAVVATNGVVESKDEDVAYAVAIVTIFGTLSMLLYPLLSNLVQVTSQEFGIWCGVSIHETAQVIAAAFQGGEVSGEFGTIAKLSRVIFLAPVVLTLGFISPSSSDSSTGSKPKKLPIPWFVLGFIALMLLNSGNVFPEGLKKSVAEVNHFLLTISMAGMGLKTSIREIKQSGIKPLYLGAVSWIFISVLSLSLIKAFY</sequence>
<name>A0A1Z4LN65_9CYAN</name>
<dbReference type="GO" id="GO:0005886">
    <property type="term" value="C:plasma membrane"/>
    <property type="evidence" value="ECO:0007669"/>
    <property type="project" value="UniProtKB-SubCell"/>
</dbReference>
<evidence type="ECO:0000256" key="4">
    <source>
        <dbReference type="ARBA" id="ARBA00022692"/>
    </source>
</evidence>
<feature type="transmembrane region" description="Helical" evidence="7">
    <location>
        <begin position="226"/>
        <end position="245"/>
    </location>
</feature>
<feature type="transmembrane region" description="Helical" evidence="7">
    <location>
        <begin position="105"/>
        <end position="124"/>
    </location>
</feature>
<keyword evidence="9" id="KW-1185">Reference proteome</keyword>
<protein>
    <submittedName>
        <fullName evidence="8">Conserved hypothetical membrane protein</fullName>
    </submittedName>
</protein>
<feature type="transmembrane region" description="Helical" evidence="7">
    <location>
        <begin position="136"/>
        <end position="156"/>
    </location>
</feature>
<dbReference type="Pfam" id="PF03601">
    <property type="entry name" value="Cons_hypoth698"/>
    <property type="match status" value="1"/>
</dbReference>
<feature type="transmembrane region" description="Helical" evidence="7">
    <location>
        <begin position="12"/>
        <end position="35"/>
    </location>
</feature>
<keyword evidence="6 7" id="KW-0472">Membrane</keyword>
<dbReference type="EMBL" id="AP018227">
    <property type="protein sequence ID" value="BAY82667.1"/>
    <property type="molecule type" value="Genomic_DNA"/>
</dbReference>
<evidence type="ECO:0000256" key="2">
    <source>
        <dbReference type="ARBA" id="ARBA00007977"/>
    </source>
</evidence>
<dbReference type="InterPro" id="IPR018383">
    <property type="entry name" value="UPF0324_pro"/>
</dbReference>
<proteinExistence type="inferred from homology"/>
<evidence type="ECO:0000256" key="1">
    <source>
        <dbReference type="ARBA" id="ARBA00004651"/>
    </source>
</evidence>
<organism evidence="8 9">
    <name type="scientific">Calothrix parasitica NIES-267</name>
    <dbReference type="NCBI Taxonomy" id="1973488"/>
    <lineage>
        <taxon>Bacteria</taxon>
        <taxon>Bacillati</taxon>
        <taxon>Cyanobacteriota</taxon>
        <taxon>Cyanophyceae</taxon>
        <taxon>Nostocales</taxon>
        <taxon>Calotrichaceae</taxon>
        <taxon>Calothrix</taxon>
    </lineage>
</organism>
<reference evidence="8 9" key="1">
    <citation type="submission" date="2017-06" db="EMBL/GenBank/DDBJ databases">
        <title>Genome sequencing of cyanobaciteial culture collection at National Institute for Environmental Studies (NIES).</title>
        <authorList>
            <person name="Hirose Y."/>
            <person name="Shimura Y."/>
            <person name="Fujisawa T."/>
            <person name="Nakamura Y."/>
            <person name="Kawachi M."/>
        </authorList>
    </citation>
    <scope>NUCLEOTIDE SEQUENCE [LARGE SCALE GENOMIC DNA]</scope>
    <source>
        <strain evidence="8 9">NIES-267</strain>
    </source>
</reference>
<comment type="subcellular location">
    <subcellularLocation>
        <location evidence="1">Cell membrane</location>
        <topology evidence="1">Multi-pass membrane protein</topology>
    </subcellularLocation>
</comment>
<evidence type="ECO:0000313" key="8">
    <source>
        <dbReference type="EMBL" id="BAY82667.1"/>
    </source>
</evidence>
<dbReference type="PANTHER" id="PTHR30106">
    <property type="entry name" value="INNER MEMBRANE PROTEIN YEIH-RELATED"/>
    <property type="match status" value="1"/>
</dbReference>
<feature type="transmembrane region" description="Helical" evidence="7">
    <location>
        <begin position="294"/>
        <end position="311"/>
    </location>
</feature>
<evidence type="ECO:0000256" key="3">
    <source>
        <dbReference type="ARBA" id="ARBA00022475"/>
    </source>
</evidence>
<keyword evidence="4 7" id="KW-0812">Transmembrane</keyword>
<dbReference type="AlphaFoldDB" id="A0A1Z4LN65"/>
<gene>
    <name evidence="8" type="ORF">NIES267_21510</name>
</gene>
<keyword evidence="3" id="KW-1003">Cell membrane</keyword>
<keyword evidence="5 7" id="KW-1133">Transmembrane helix</keyword>
<dbReference type="OrthoDB" id="9811391at2"/>
<dbReference type="Proteomes" id="UP000218418">
    <property type="component" value="Chromosome"/>
</dbReference>
<feature type="transmembrane region" description="Helical" evidence="7">
    <location>
        <begin position="323"/>
        <end position="343"/>
    </location>
</feature>
<comment type="similarity">
    <text evidence="2">Belongs to the UPF0324 family.</text>
</comment>
<feature type="transmembrane region" description="Helical" evidence="7">
    <location>
        <begin position="41"/>
        <end position="60"/>
    </location>
</feature>
<feature type="transmembrane region" description="Helical" evidence="7">
    <location>
        <begin position="265"/>
        <end position="282"/>
    </location>
</feature>
<evidence type="ECO:0000313" key="9">
    <source>
        <dbReference type="Proteomes" id="UP000218418"/>
    </source>
</evidence>
<accession>A0A1Z4LN65</accession>
<evidence type="ECO:0000256" key="5">
    <source>
        <dbReference type="ARBA" id="ARBA00022989"/>
    </source>
</evidence>
<feature type="transmembrane region" description="Helical" evidence="7">
    <location>
        <begin position="162"/>
        <end position="183"/>
    </location>
</feature>